<dbReference type="PANTHER" id="PTHR31569:SF4">
    <property type="entry name" value="SWIM-TYPE DOMAIN-CONTAINING PROTEIN"/>
    <property type="match status" value="1"/>
</dbReference>
<dbReference type="PANTHER" id="PTHR31569">
    <property type="entry name" value="SWIM-TYPE DOMAIN-CONTAINING PROTEIN"/>
    <property type="match status" value="1"/>
</dbReference>
<dbReference type="Pfam" id="PF10551">
    <property type="entry name" value="MULE"/>
    <property type="match status" value="1"/>
</dbReference>
<reference evidence="3 4" key="2">
    <citation type="journal article" date="2014" name="J. Gen. Appl. Microbiol.">
        <title>The early diverging ascomycetous budding yeast Saitoella complicata has three histone deacetylases belonging to the Clr6, Hos2, and Rpd3 lineages.</title>
        <authorList>
            <person name="Nishida H."/>
            <person name="Matsumoto T."/>
            <person name="Kondo S."/>
            <person name="Hamamoto M."/>
            <person name="Yoshikawa H."/>
        </authorList>
    </citation>
    <scope>NUCLEOTIDE SEQUENCE [LARGE SCALE GENOMIC DNA]</scope>
    <source>
        <strain evidence="3 4">NRRL Y-17804</strain>
    </source>
</reference>
<keyword evidence="4" id="KW-1185">Reference proteome</keyword>
<reference evidence="3 4" key="1">
    <citation type="journal article" date="2011" name="J. Gen. Appl. Microbiol.">
        <title>Draft genome sequencing of the enigmatic yeast Saitoella complicata.</title>
        <authorList>
            <person name="Nishida H."/>
            <person name="Hamamoto M."/>
            <person name="Sugiyama J."/>
        </authorList>
    </citation>
    <scope>NUCLEOTIDE SEQUENCE [LARGE SCALE GENOMIC DNA]</scope>
    <source>
        <strain evidence="3 4">NRRL Y-17804</strain>
    </source>
</reference>
<gene>
    <name evidence="3" type="ORF">G7K_6407-t1</name>
</gene>
<evidence type="ECO:0000313" key="3">
    <source>
        <dbReference type="EMBL" id="GAO52328.1"/>
    </source>
</evidence>
<reference evidence="3 4" key="3">
    <citation type="journal article" date="2015" name="Genome Announc.">
        <title>Draft Genome Sequence of the Archiascomycetous Yeast Saitoella complicata.</title>
        <authorList>
            <person name="Yamauchi K."/>
            <person name="Kondo S."/>
            <person name="Hamamoto M."/>
            <person name="Takahashi Y."/>
            <person name="Ogura Y."/>
            <person name="Hayashi T."/>
            <person name="Nishida H."/>
        </authorList>
    </citation>
    <scope>NUCLEOTIDE SEQUENCE [LARGE SCALE GENOMIC DNA]</scope>
    <source>
        <strain evidence="3 4">NRRL Y-17804</strain>
    </source>
</reference>
<evidence type="ECO:0000256" key="1">
    <source>
        <dbReference type="SAM" id="MobiDB-lite"/>
    </source>
</evidence>
<organism evidence="3 4">
    <name type="scientific">Saitoella complicata (strain BCRC 22490 / CBS 7301 / JCM 7358 / NBRC 10748 / NRRL Y-17804)</name>
    <dbReference type="NCBI Taxonomy" id="698492"/>
    <lineage>
        <taxon>Eukaryota</taxon>
        <taxon>Fungi</taxon>
        <taxon>Dikarya</taxon>
        <taxon>Ascomycota</taxon>
        <taxon>Taphrinomycotina</taxon>
        <taxon>Taphrinomycotina incertae sedis</taxon>
        <taxon>Saitoella</taxon>
    </lineage>
</organism>
<evidence type="ECO:0000259" key="2">
    <source>
        <dbReference type="Pfam" id="PF10551"/>
    </source>
</evidence>
<comment type="caution">
    <text evidence="3">The sequence shown here is derived from an EMBL/GenBank/DDBJ whole genome shotgun (WGS) entry which is preliminary data.</text>
</comment>
<sequence length="445" mass="50692">MTKAGALPRTIAVALREDPEGNPDFLRRNIYNAKRDLRVKNLAGRTPIVALLDKLEEEGLPFRKRVDNENRITSLIFTHPQSVSFTKRFRNVFVMDCTYKTNKFEMPLLHIVGMTCCNTSFTSALCFLSRETREDYLWAMCMYSELMDYFTPLVIVTDRELALMHANAKVFPTAAKLLCRWHIEKNVVTNCKSAFRTKEEWDGFFNTMQELMKSLTEEKFEENLADLMRDYERYETVTSYVETLLPYKTYFVSAWVDRVTHLGSSVSSRAEGAHKCLKGHIGVSTGNLLTVVDHSRAFMEEQHKEIIGKIANEKVNVPPTLGAFFADIKYKVSGFALGLIEEQYILARRSLATNFTLSTCRDYLKRVFGLPCAHAITEALADDRVLTMHDIHKHWHLVLDENYIEAPTLDTTQAGGNLPMGAPGHQRFYGPPPGPPSNYFGPYGP</sequence>
<accession>A0A0E9NR91</accession>
<dbReference type="OMA" id="VESGCNR"/>
<dbReference type="InterPro" id="IPR018289">
    <property type="entry name" value="MULE_transposase_dom"/>
</dbReference>
<proteinExistence type="predicted"/>
<dbReference type="InterPro" id="IPR052579">
    <property type="entry name" value="Zinc_finger_SWIM"/>
</dbReference>
<dbReference type="Proteomes" id="UP000033140">
    <property type="component" value="Unassembled WGS sequence"/>
</dbReference>
<dbReference type="EMBL" id="BACD03000065">
    <property type="protein sequence ID" value="GAO52328.1"/>
    <property type="molecule type" value="Genomic_DNA"/>
</dbReference>
<dbReference type="STRING" id="698492.A0A0E9NR91"/>
<evidence type="ECO:0000313" key="4">
    <source>
        <dbReference type="Proteomes" id="UP000033140"/>
    </source>
</evidence>
<protein>
    <recommendedName>
        <fullName evidence="2">MULE transposase domain-containing protein</fullName>
    </recommendedName>
</protein>
<feature type="region of interest" description="Disordered" evidence="1">
    <location>
        <begin position="420"/>
        <end position="445"/>
    </location>
</feature>
<dbReference type="AlphaFoldDB" id="A0A0E9NR91"/>
<feature type="domain" description="MULE transposase" evidence="2">
    <location>
        <begin position="92"/>
        <end position="186"/>
    </location>
</feature>
<name>A0A0E9NR91_SAICN</name>